<evidence type="ECO:0000313" key="4">
    <source>
        <dbReference type="Proteomes" id="UP000696294"/>
    </source>
</evidence>
<sequence>MSQGEIRQVRANAIDFAYLERGAGPLVLFLHGFPDNAFTWTWQLERFAAAGYRAVAPFLRGYAPSGAPADGAYDPRTLGEDVAALIDGLSPDGRAHVVGMDWGGTATHAALLTHPARIRAAVVLNTAHPYTVLSGVKDPELVQRLFHFWFFQSDSADWAVPVEGLPMVDYLWRTWSPNLRDPDHVAGVKRTLAAPGGIKNALAYYRALWRAQRERTVPVGATEVPTLSLFGETDFTTRYAAEEAPGFSGPYERRILPALGHFPHREAPETVTGLMLDWFARHPG</sequence>
<keyword evidence="1 3" id="KW-0378">Hydrolase</keyword>
<dbReference type="PRINTS" id="PR00412">
    <property type="entry name" value="EPOXHYDRLASE"/>
</dbReference>
<dbReference type="Gene3D" id="3.40.50.1820">
    <property type="entry name" value="alpha/beta hydrolase"/>
    <property type="match status" value="1"/>
</dbReference>
<dbReference type="InterPro" id="IPR000073">
    <property type="entry name" value="AB_hydrolase_1"/>
</dbReference>
<evidence type="ECO:0000313" key="3">
    <source>
        <dbReference type="EMBL" id="NJP96681.1"/>
    </source>
</evidence>
<dbReference type="PANTHER" id="PTHR43329">
    <property type="entry name" value="EPOXIDE HYDROLASE"/>
    <property type="match status" value="1"/>
</dbReference>
<feature type="domain" description="AB hydrolase-1" evidence="2">
    <location>
        <begin position="25"/>
        <end position="159"/>
    </location>
</feature>
<evidence type="ECO:0000259" key="2">
    <source>
        <dbReference type="Pfam" id="PF00561"/>
    </source>
</evidence>
<reference evidence="3 4" key="1">
    <citation type="submission" date="2020-03" db="EMBL/GenBank/DDBJ databases">
        <title>WGS of actinomycetes isolated from Thailand.</title>
        <authorList>
            <person name="Thawai C."/>
        </authorList>
    </citation>
    <scope>NUCLEOTIDE SEQUENCE [LARGE SCALE GENOMIC DNA]</scope>
    <source>
        <strain evidence="3 4">FMUSA5-5</strain>
    </source>
</reference>
<dbReference type="RefSeq" id="WP_168018217.1">
    <property type="nucleotide sequence ID" value="NZ_JAATEP010000053.1"/>
</dbReference>
<dbReference type="GO" id="GO:0016787">
    <property type="term" value="F:hydrolase activity"/>
    <property type="evidence" value="ECO:0007669"/>
    <property type="project" value="UniProtKB-KW"/>
</dbReference>
<accession>A0ABX1BN48</accession>
<gene>
    <name evidence="3" type="ORF">HCN51_45885</name>
</gene>
<dbReference type="EMBL" id="JAATEP010000053">
    <property type="protein sequence ID" value="NJP96681.1"/>
    <property type="molecule type" value="Genomic_DNA"/>
</dbReference>
<protein>
    <submittedName>
        <fullName evidence="3">Alpha/beta hydrolase</fullName>
    </submittedName>
</protein>
<dbReference type="SUPFAM" id="SSF53474">
    <property type="entry name" value="alpha/beta-Hydrolases"/>
    <property type="match status" value="1"/>
</dbReference>
<organism evidence="3 4">
    <name type="scientific">Nonomuraea composti</name>
    <dbReference type="NCBI Taxonomy" id="2720023"/>
    <lineage>
        <taxon>Bacteria</taxon>
        <taxon>Bacillati</taxon>
        <taxon>Actinomycetota</taxon>
        <taxon>Actinomycetes</taxon>
        <taxon>Streptosporangiales</taxon>
        <taxon>Streptosporangiaceae</taxon>
        <taxon>Nonomuraea</taxon>
    </lineage>
</organism>
<keyword evidence="4" id="KW-1185">Reference proteome</keyword>
<dbReference type="Pfam" id="PF00561">
    <property type="entry name" value="Abhydrolase_1"/>
    <property type="match status" value="1"/>
</dbReference>
<dbReference type="InterPro" id="IPR029058">
    <property type="entry name" value="AB_hydrolase_fold"/>
</dbReference>
<dbReference type="Proteomes" id="UP000696294">
    <property type="component" value="Unassembled WGS sequence"/>
</dbReference>
<dbReference type="InterPro" id="IPR000639">
    <property type="entry name" value="Epox_hydrolase-like"/>
</dbReference>
<evidence type="ECO:0000256" key="1">
    <source>
        <dbReference type="ARBA" id="ARBA00022801"/>
    </source>
</evidence>
<proteinExistence type="predicted"/>
<name>A0ABX1BN48_9ACTN</name>
<comment type="caution">
    <text evidence="3">The sequence shown here is derived from an EMBL/GenBank/DDBJ whole genome shotgun (WGS) entry which is preliminary data.</text>
</comment>